<dbReference type="NCBIfam" id="TIGR00231">
    <property type="entry name" value="small_GTP"/>
    <property type="match status" value="1"/>
</dbReference>
<dbReference type="InterPro" id="IPR000795">
    <property type="entry name" value="T_Tr_GTP-bd_dom"/>
</dbReference>
<dbReference type="InterPro" id="IPR044139">
    <property type="entry name" value="CysN_NoDQ_III"/>
</dbReference>
<dbReference type="HAMAP" id="MF_00065">
    <property type="entry name" value="Adenylyl_sulf_kinase"/>
    <property type="match status" value="1"/>
</dbReference>
<comment type="pathway">
    <text evidence="12">Sulfur metabolism; hydrogen sulfide biosynthesis; sulfite from sulfate: step 1/3.</text>
</comment>
<sequence length="648" mass="71657">MMDLLRFSTAGSVDDGKSTLIGRLLYDSKAIFEDQLEAVEQASAARGDPSVDLALLTDGLRAEREQGITIDVAYRYTATPKRKFIIADTPGHIQYTRNMVTGASTADLAIILVDARKGVLTQSKRHSFIASLLQIPHVVVAVNKMDLVGYGEARYQEIVADYRAFAAKLNVRDVVYIPIAALHGDNIVSQSQNMPWYHGATLLHHLETVNIGAGRNNVDFRLPIQYVIRANSAVDLDFRGFAGQIVSGRIAVGEEVVALPAGIRSRVAGIHRGDESCERAAAGDGVVITLEDEIDISRGDMLVRVRNLPHSSNQLDATLCWMNEEPMKIEWPVSNSFSGQWYWLQQSTRRVRASVQELNYRINVDTMHREDAQTLHLNEIGRGQIVTTEPLFFDSYQINRATGSFILIDPHTNNTVAAGMIRDRARRVSELVQKQEEREAPSLRSSRSSNVVWEPVAVTRPMREELNGHGAAVLWFTGLSGSGKSTVAKALEQKLFALGVRTFSLDGDNVRHGLNSDLGFGAAARTENIRRVAEVARLAFEHGNVVLCTFISPYAEDREAARALAPEGSFWELFVKCDVEICKERDPKGLYERAERGEIPNFTGVSAPYEEPVQPEMVLETDRHSADELAQRILEALARAGIIPGGDN</sequence>
<dbReference type="InterPro" id="IPR009001">
    <property type="entry name" value="Transl_elong_EF1A/Init_IF2_C"/>
</dbReference>
<dbReference type="PROSITE" id="PS00301">
    <property type="entry name" value="G_TR_1"/>
    <property type="match status" value="1"/>
</dbReference>
<dbReference type="Pfam" id="PF22594">
    <property type="entry name" value="GTP-eEF1A_C"/>
    <property type="match status" value="1"/>
</dbReference>
<dbReference type="GO" id="GO:0004020">
    <property type="term" value="F:adenylylsulfate kinase activity"/>
    <property type="evidence" value="ECO:0007669"/>
    <property type="project" value="UniProtKB-UniRule"/>
</dbReference>
<comment type="caution">
    <text evidence="15">The sequence shown here is derived from an EMBL/GenBank/DDBJ whole genome shotgun (WGS) entry which is preliminary data.</text>
</comment>
<evidence type="ECO:0000313" key="15">
    <source>
        <dbReference type="EMBL" id="MYC93708.1"/>
    </source>
</evidence>
<evidence type="ECO:0000256" key="4">
    <source>
        <dbReference type="ARBA" id="ARBA00007237"/>
    </source>
</evidence>
<dbReference type="InterPro" id="IPR009000">
    <property type="entry name" value="Transl_B-barrel_sf"/>
</dbReference>
<dbReference type="NCBIfam" id="NF004035">
    <property type="entry name" value="PRK05506.1"/>
    <property type="match status" value="1"/>
</dbReference>
<dbReference type="InterPro" id="IPR050100">
    <property type="entry name" value="TRAFAC_GTPase_members"/>
</dbReference>
<dbReference type="EMBL" id="VXMH01000014">
    <property type="protein sequence ID" value="MYC93708.1"/>
    <property type="molecule type" value="Genomic_DNA"/>
</dbReference>
<dbReference type="SUPFAM" id="SSF50465">
    <property type="entry name" value="EF-Tu/eEF-1alpha/eIF2-gamma C-terminal domain"/>
    <property type="match status" value="1"/>
</dbReference>
<dbReference type="EC" id="2.7.1.25" evidence="13"/>
<comment type="pathway">
    <text evidence="13">Sulfur metabolism; hydrogen sulfide biosynthesis; sulfite from sulfate: step 2/3.</text>
</comment>
<dbReference type="Pfam" id="PF00009">
    <property type="entry name" value="GTP_EFTU"/>
    <property type="match status" value="1"/>
</dbReference>
<proteinExistence type="inferred from homology"/>
<evidence type="ECO:0000256" key="7">
    <source>
        <dbReference type="ARBA" id="ARBA00022741"/>
    </source>
</evidence>
<feature type="binding site" evidence="12">
    <location>
        <begin position="143"/>
        <end position="146"/>
    </location>
    <ligand>
        <name>GTP</name>
        <dbReference type="ChEBI" id="CHEBI:37565"/>
    </ligand>
</feature>
<dbReference type="UniPathway" id="UPA00140">
    <property type="reaction ID" value="UER00204"/>
</dbReference>
<evidence type="ECO:0000256" key="10">
    <source>
        <dbReference type="ARBA" id="ARBA00023268"/>
    </source>
</evidence>
<dbReference type="CDD" id="cd04095">
    <property type="entry name" value="CysN_NoDQ_III"/>
    <property type="match status" value="1"/>
</dbReference>
<dbReference type="InterPro" id="IPR044138">
    <property type="entry name" value="CysN_II"/>
</dbReference>
<dbReference type="NCBIfam" id="NF003013">
    <property type="entry name" value="PRK03846.1"/>
    <property type="match status" value="1"/>
</dbReference>
<feature type="binding site" evidence="13">
    <location>
        <begin position="478"/>
        <end position="485"/>
    </location>
    <ligand>
        <name>ATP</name>
        <dbReference type="ChEBI" id="CHEBI:30616"/>
    </ligand>
</feature>
<dbReference type="EC" id="2.7.7.4" evidence="12"/>
<dbReference type="GO" id="GO:0005524">
    <property type="term" value="F:ATP binding"/>
    <property type="evidence" value="ECO:0007669"/>
    <property type="project" value="UniProtKB-UniRule"/>
</dbReference>
<feature type="domain" description="Tr-type G" evidence="14">
    <location>
        <begin position="2"/>
        <end position="218"/>
    </location>
</feature>
<comment type="similarity">
    <text evidence="4">In the N-terminal section; belongs to the TRAFAC class translation factor GTPase superfamily. Classic translation factor GTPase family. CysN/NodQ subfamily.</text>
</comment>
<keyword evidence="7 12" id="KW-0547">Nucleotide-binding</keyword>
<comment type="similarity">
    <text evidence="13">Belongs to the APS kinase family.</text>
</comment>
<comment type="similarity">
    <text evidence="12">Belongs to the TRAFAC class translation factor GTPase superfamily. Classic translation factor GTPase family. CysN/NodQ subfamily.</text>
</comment>
<evidence type="ECO:0000256" key="5">
    <source>
        <dbReference type="ARBA" id="ARBA00022679"/>
    </source>
</evidence>
<dbReference type="InterPro" id="IPR002891">
    <property type="entry name" value="APS"/>
</dbReference>
<dbReference type="InterPro" id="IPR005225">
    <property type="entry name" value="Small_GTP-bd"/>
</dbReference>
<evidence type="ECO:0000256" key="12">
    <source>
        <dbReference type="HAMAP-Rule" id="MF_00062"/>
    </source>
</evidence>
<dbReference type="InterPro" id="IPR054696">
    <property type="entry name" value="GTP-eEF1A_C"/>
</dbReference>
<protein>
    <recommendedName>
        <fullName evidence="12 13">Multifunctional fusion protein</fullName>
    </recommendedName>
    <domain>
        <recommendedName>
            <fullName evidence="12">Sulfate adenylyltransferase subunit 1</fullName>
            <ecNumber evidence="12">2.7.7.4</ecNumber>
        </recommendedName>
        <alternativeName>
            <fullName evidence="12">ATP-sulfurylase large subunit</fullName>
        </alternativeName>
        <alternativeName>
            <fullName evidence="12">Sulfate adenylate transferase</fullName>
            <shortName evidence="12">SAT</shortName>
        </alternativeName>
    </domain>
    <domain>
        <recommendedName>
            <fullName evidence="13">Adenylyl-sulfate kinase</fullName>
            <ecNumber evidence="13">2.7.1.25</ecNumber>
        </recommendedName>
        <alternativeName>
            <fullName evidence="13">APS kinase</fullName>
        </alternativeName>
        <alternativeName>
            <fullName evidence="13">ATP adenosine-5'-phosphosulfate 3'-phosphotransferase</fullName>
        </alternativeName>
        <alternativeName>
            <fullName evidence="13">Adenosine-5'-phosphosulfate kinase</fullName>
        </alternativeName>
    </domain>
</protein>
<dbReference type="GO" id="GO:0070814">
    <property type="term" value="P:hydrogen sulfide biosynthetic process"/>
    <property type="evidence" value="ECO:0007669"/>
    <property type="project" value="UniProtKB-UniRule"/>
</dbReference>
<dbReference type="InterPro" id="IPR031157">
    <property type="entry name" value="G_TR_CS"/>
</dbReference>
<dbReference type="GO" id="GO:0005525">
    <property type="term" value="F:GTP binding"/>
    <property type="evidence" value="ECO:0007669"/>
    <property type="project" value="UniProtKB-UniRule"/>
</dbReference>
<comment type="function">
    <text evidence="2">APS kinase catalyzes the synthesis of activated sulfate.</text>
</comment>
<comment type="similarity">
    <text evidence="3">In the C-terminal section; belongs to the APS kinase family.</text>
</comment>
<dbReference type="PANTHER" id="PTHR23115">
    <property type="entry name" value="TRANSLATION FACTOR"/>
    <property type="match status" value="1"/>
</dbReference>
<evidence type="ECO:0000256" key="2">
    <source>
        <dbReference type="ARBA" id="ARBA00002357"/>
    </source>
</evidence>
<feature type="active site" description="Phosphoserine intermediate" evidence="13">
    <location>
        <position position="552"/>
    </location>
</feature>
<dbReference type="CDD" id="cd03695">
    <property type="entry name" value="CysN_NodQ_II"/>
    <property type="match status" value="1"/>
</dbReference>
<comment type="function">
    <text evidence="13">Catalyzes the synthesis of activated sulfate.</text>
</comment>
<dbReference type="SUPFAM" id="SSF52540">
    <property type="entry name" value="P-loop containing nucleoside triphosphate hydrolases"/>
    <property type="match status" value="2"/>
</dbReference>
<dbReference type="InterPro" id="IPR027417">
    <property type="entry name" value="P-loop_NTPase"/>
</dbReference>
<dbReference type="Pfam" id="PF01583">
    <property type="entry name" value="APS_kinase"/>
    <property type="match status" value="1"/>
</dbReference>
<name>A0A6B1D2A3_9CHLR</name>
<dbReference type="SUPFAM" id="SSF50447">
    <property type="entry name" value="Translation proteins"/>
    <property type="match status" value="1"/>
</dbReference>
<dbReference type="CDD" id="cd02027">
    <property type="entry name" value="APSK"/>
    <property type="match status" value="1"/>
</dbReference>
<dbReference type="Gene3D" id="3.40.50.300">
    <property type="entry name" value="P-loop containing nucleotide triphosphate hydrolases"/>
    <property type="match status" value="2"/>
</dbReference>
<evidence type="ECO:0000256" key="13">
    <source>
        <dbReference type="HAMAP-Rule" id="MF_00065"/>
    </source>
</evidence>
<keyword evidence="6 12" id="KW-0548">Nucleotidyltransferase</keyword>
<gene>
    <name evidence="12 15" type="primary">cysN</name>
    <name evidence="13" type="synonym">cysC</name>
    <name evidence="15" type="ORF">F4X14_01950</name>
</gene>
<comment type="subunit">
    <text evidence="12">Heterodimer composed of CysD, the smaller subunit, and CysN.</text>
</comment>
<evidence type="ECO:0000256" key="9">
    <source>
        <dbReference type="ARBA" id="ARBA00023134"/>
    </source>
</evidence>
<dbReference type="NCBIfam" id="TIGR02034">
    <property type="entry name" value="CysN"/>
    <property type="match status" value="1"/>
</dbReference>
<dbReference type="GO" id="GO:0004781">
    <property type="term" value="F:sulfate adenylyltransferase (ATP) activity"/>
    <property type="evidence" value="ECO:0007669"/>
    <property type="project" value="UniProtKB-UniRule"/>
</dbReference>
<evidence type="ECO:0000256" key="8">
    <source>
        <dbReference type="ARBA" id="ARBA00022840"/>
    </source>
</evidence>
<evidence type="ECO:0000256" key="6">
    <source>
        <dbReference type="ARBA" id="ARBA00022695"/>
    </source>
</evidence>
<dbReference type="PROSITE" id="PS51722">
    <property type="entry name" value="G_TR_2"/>
    <property type="match status" value="1"/>
</dbReference>
<comment type="function">
    <text evidence="12">With CysD forms the ATP sulfurylase (ATPS) that catalyzes the adenylation of sulfate producing adenosine 5'-phosphosulfate (APS) and diphosphate, the first enzymatic step in sulfur assimilation pathway. APS synthesis involves the formation of a high-energy phosphoric-sulfuric acid anhydride bond driven by GTP hydrolysis by CysN coupled to ATP hydrolysis by CysD.</text>
</comment>
<dbReference type="NCBIfam" id="TIGR00455">
    <property type="entry name" value="apsK"/>
    <property type="match status" value="1"/>
</dbReference>
<keyword evidence="13" id="KW-0597">Phosphoprotein</keyword>
<dbReference type="InterPro" id="IPR059117">
    <property type="entry name" value="APS_kinase_dom"/>
</dbReference>
<comment type="catalytic activity">
    <reaction evidence="11 12">
        <text>sulfate + ATP + H(+) = adenosine 5'-phosphosulfate + diphosphate</text>
        <dbReference type="Rhea" id="RHEA:18133"/>
        <dbReference type="ChEBI" id="CHEBI:15378"/>
        <dbReference type="ChEBI" id="CHEBI:16189"/>
        <dbReference type="ChEBI" id="CHEBI:30616"/>
        <dbReference type="ChEBI" id="CHEBI:33019"/>
        <dbReference type="ChEBI" id="CHEBI:58243"/>
        <dbReference type="EC" id="2.7.7.4"/>
    </reaction>
</comment>
<feature type="binding site" evidence="12">
    <location>
        <begin position="88"/>
        <end position="92"/>
    </location>
    <ligand>
        <name>GTP</name>
        <dbReference type="ChEBI" id="CHEBI:37565"/>
    </ligand>
</feature>
<keyword evidence="10" id="KW-0511">Multifunctional enzyme</keyword>
<evidence type="ECO:0000259" key="14">
    <source>
        <dbReference type="PROSITE" id="PS51722"/>
    </source>
</evidence>
<keyword evidence="9 12" id="KW-0342">GTP-binding</keyword>
<dbReference type="AlphaFoldDB" id="A0A6B1D2A3"/>
<reference evidence="15" key="1">
    <citation type="submission" date="2019-09" db="EMBL/GenBank/DDBJ databases">
        <title>Characterisation of the sponge microbiome using genome-centric metagenomics.</title>
        <authorList>
            <person name="Engelberts J.P."/>
            <person name="Robbins S.J."/>
            <person name="De Goeij J.M."/>
            <person name="Aranda M."/>
            <person name="Bell S.C."/>
            <person name="Webster N.S."/>
        </authorList>
    </citation>
    <scope>NUCLEOTIDE SEQUENCE</scope>
    <source>
        <strain evidence="15">SB0661_bin_32</strain>
    </source>
</reference>
<evidence type="ECO:0000256" key="11">
    <source>
        <dbReference type="ARBA" id="ARBA00049370"/>
    </source>
</evidence>
<keyword evidence="5 12" id="KW-0808">Transferase</keyword>
<dbReference type="CDD" id="cd04166">
    <property type="entry name" value="CysN_ATPS"/>
    <property type="match status" value="1"/>
</dbReference>
<dbReference type="InterPro" id="IPR011779">
    <property type="entry name" value="SO4_adenylTrfase_lsu"/>
</dbReference>
<dbReference type="InterPro" id="IPR041757">
    <property type="entry name" value="CysN_GTP-bd"/>
</dbReference>
<accession>A0A6B1D2A3</accession>
<dbReference type="FunFam" id="3.40.50.300:FF:000119">
    <property type="entry name" value="Sulfate adenylyltransferase subunit 1"/>
    <property type="match status" value="1"/>
</dbReference>
<evidence type="ECO:0000256" key="1">
    <source>
        <dbReference type="ARBA" id="ARBA00001823"/>
    </source>
</evidence>
<dbReference type="GO" id="GO:0000103">
    <property type="term" value="P:sulfate assimilation"/>
    <property type="evidence" value="ECO:0007669"/>
    <property type="project" value="UniProtKB-UniRule"/>
</dbReference>
<keyword evidence="13" id="KW-0418">Kinase</keyword>
<organism evidence="15">
    <name type="scientific">Caldilineaceae bacterium SB0661_bin_32</name>
    <dbReference type="NCBI Taxonomy" id="2605255"/>
    <lineage>
        <taxon>Bacteria</taxon>
        <taxon>Bacillati</taxon>
        <taxon>Chloroflexota</taxon>
        <taxon>Caldilineae</taxon>
        <taxon>Caldilineales</taxon>
        <taxon>Caldilineaceae</taxon>
    </lineage>
</organism>
<dbReference type="GO" id="GO:0003924">
    <property type="term" value="F:GTPase activity"/>
    <property type="evidence" value="ECO:0007669"/>
    <property type="project" value="InterPro"/>
</dbReference>
<keyword evidence="8 12" id="KW-0067">ATP-binding</keyword>
<dbReference type="NCBIfam" id="NF003478">
    <property type="entry name" value="PRK05124.1"/>
    <property type="match status" value="1"/>
</dbReference>
<dbReference type="Gene3D" id="2.40.30.10">
    <property type="entry name" value="Translation factors"/>
    <property type="match status" value="2"/>
</dbReference>
<feature type="binding site" evidence="12">
    <location>
        <begin position="11"/>
        <end position="18"/>
    </location>
    <ligand>
        <name>GTP</name>
        <dbReference type="ChEBI" id="CHEBI:37565"/>
    </ligand>
</feature>
<dbReference type="HAMAP" id="MF_00062">
    <property type="entry name" value="Sulf_adenylyltr_sub1"/>
    <property type="match status" value="1"/>
</dbReference>
<dbReference type="PRINTS" id="PR00315">
    <property type="entry name" value="ELONGATNFCT"/>
</dbReference>
<evidence type="ECO:0000256" key="3">
    <source>
        <dbReference type="ARBA" id="ARBA00005438"/>
    </source>
</evidence>
<comment type="catalytic activity">
    <reaction evidence="1 13">
        <text>adenosine 5'-phosphosulfate + ATP = 3'-phosphoadenylyl sulfate + ADP + H(+)</text>
        <dbReference type="Rhea" id="RHEA:24152"/>
        <dbReference type="ChEBI" id="CHEBI:15378"/>
        <dbReference type="ChEBI" id="CHEBI:30616"/>
        <dbReference type="ChEBI" id="CHEBI:58243"/>
        <dbReference type="ChEBI" id="CHEBI:58339"/>
        <dbReference type="ChEBI" id="CHEBI:456216"/>
        <dbReference type="EC" id="2.7.1.25"/>
    </reaction>
</comment>